<proteinExistence type="predicted"/>
<gene>
    <name evidence="1" type="ORF">CR513_20191</name>
</gene>
<dbReference type="Proteomes" id="UP000257109">
    <property type="component" value="Unassembled WGS sequence"/>
</dbReference>
<dbReference type="AlphaFoldDB" id="A0A371H359"/>
<feature type="non-terminal residue" evidence="1">
    <location>
        <position position="1"/>
    </location>
</feature>
<evidence type="ECO:0000313" key="2">
    <source>
        <dbReference type="Proteomes" id="UP000257109"/>
    </source>
</evidence>
<organism evidence="1 2">
    <name type="scientific">Mucuna pruriens</name>
    <name type="common">Velvet bean</name>
    <name type="synonym">Dolichos pruriens</name>
    <dbReference type="NCBI Taxonomy" id="157652"/>
    <lineage>
        <taxon>Eukaryota</taxon>
        <taxon>Viridiplantae</taxon>
        <taxon>Streptophyta</taxon>
        <taxon>Embryophyta</taxon>
        <taxon>Tracheophyta</taxon>
        <taxon>Spermatophyta</taxon>
        <taxon>Magnoliopsida</taxon>
        <taxon>eudicotyledons</taxon>
        <taxon>Gunneridae</taxon>
        <taxon>Pentapetalae</taxon>
        <taxon>rosids</taxon>
        <taxon>fabids</taxon>
        <taxon>Fabales</taxon>
        <taxon>Fabaceae</taxon>
        <taxon>Papilionoideae</taxon>
        <taxon>50 kb inversion clade</taxon>
        <taxon>NPAAA clade</taxon>
        <taxon>indigoferoid/millettioid clade</taxon>
        <taxon>Phaseoleae</taxon>
        <taxon>Mucuna</taxon>
    </lineage>
</organism>
<dbReference type="EMBL" id="QJKJ01003741">
    <property type="protein sequence ID" value="RDX97083.1"/>
    <property type="molecule type" value="Genomic_DNA"/>
</dbReference>
<sequence>MKMPVPDFNEFCQRNVKIQAYSLFNAPLVTVHSPILDQHNATISIQVAQPWGSRADRDGDPTCQQKCCATPRHSRRRSCPGQRVDLPSRFLCVGHGGRTIQGRIHFGFGTTLLDDDKDED</sequence>
<keyword evidence="2" id="KW-1185">Reference proteome</keyword>
<name>A0A371H359_MUCPR</name>
<protein>
    <submittedName>
        <fullName evidence="1">Uncharacterized protein</fullName>
    </submittedName>
</protein>
<accession>A0A371H359</accession>
<evidence type="ECO:0000313" key="1">
    <source>
        <dbReference type="EMBL" id="RDX97083.1"/>
    </source>
</evidence>
<comment type="caution">
    <text evidence="1">The sequence shown here is derived from an EMBL/GenBank/DDBJ whole genome shotgun (WGS) entry which is preliminary data.</text>
</comment>
<reference evidence="1" key="1">
    <citation type="submission" date="2018-05" db="EMBL/GenBank/DDBJ databases">
        <title>Draft genome of Mucuna pruriens seed.</title>
        <authorList>
            <person name="Nnadi N.E."/>
            <person name="Vos R."/>
            <person name="Hasami M.H."/>
            <person name="Devisetty U.K."/>
            <person name="Aguiy J.C."/>
        </authorList>
    </citation>
    <scope>NUCLEOTIDE SEQUENCE [LARGE SCALE GENOMIC DNA]</scope>
    <source>
        <strain evidence="1">JCA_2017</strain>
    </source>
</reference>